<comment type="caution">
    <text evidence="1">The sequence shown here is derived from an EMBL/GenBank/DDBJ whole genome shotgun (WGS) entry which is preliminary data.</text>
</comment>
<organism evidence="1 2">
    <name type="scientific">Micromonospora zhanjiangensis</name>
    <dbReference type="NCBI Taxonomy" id="1522057"/>
    <lineage>
        <taxon>Bacteria</taxon>
        <taxon>Bacillati</taxon>
        <taxon>Actinomycetota</taxon>
        <taxon>Actinomycetes</taxon>
        <taxon>Micromonosporales</taxon>
        <taxon>Micromonosporaceae</taxon>
        <taxon>Micromonospora</taxon>
    </lineage>
</organism>
<proteinExistence type="predicted"/>
<gene>
    <name evidence="1" type="ORF">ACFOX0_27260</name>
</gene>
<keyword evidence="2" id="KW-1185">Reference proteome</keyword>
<dbReference type="Proteomes" id="UP001595868">
    <property type="component" value="Unassembled WGS sequence"/>
</dbReference>
<protein>
    <submittedName>
        <fullName evidence="1">Uncharacterized protein</fullName>
    </submittedName>
</protein>
<accession>A0ABV8KUE6</accession>
<sequence length="126" mass="13694">MAKNRRNDELEVAVRELAKADTLAFGGVGIAGTTLPVTEAYQTVERLWPDRTDEVRDRLTWLLDKGTPAGRAYAATLLSRVDPEAGRAAWSQLRGERGEFTTFQGCVMGRAELGEYAGGQLAPDPA</sequence>
<name>A0ABV8KUE6_9ACTN</name>
<evidence type="ECO:0000313" key="2">
    <source>
        <dbReference type="Proteomes" id="UP001595868"/>
    </source>
</evidence>
<dbReference type="RefSeq" id="WP_377551210.1">
    <property type="nucleotide sequence ID" value="NZ_JBHSBN010000026.1"/>
</dbReference>
<reference evidence="2" key="1">
    <citation type="journal article" date="2019" name="Int. J. Syst. Evol. Microbiol.">
        <title>The Global Catalogue of Microorganisms (GCM) 10K type strain sequencing project: providing services to taxonomists for standard genome sequencing and annotation.</title>
        <authorList>
            <consortium name="The Broad Institute Genomics Platform"/>
            <consortium name="The Broad Institute Genome Sequencing Center for Infectious Disease"/>
            <person name="Wu L."/>
            <person name="Ma J."/>
        </authorList>
    </citation>
    <scope>NUCLEOTIDE SEQUENCE [LARGE SCALE GENOMIC DNA]</scope>
    <source>
        <strain evidence="2">2902at01</strain>
    </source>
</reference>
<evidence type="ECO:0000313" key="1">
    <source>
        <dbReference type="EMBL" id="MFC4109618.1"/>
    </source>
</evidence>
<dbReference type="EMBL" id="JBHSBN010000026">
    <property type="protein sequence ID" value="MFC4109618.1"/>
    <property type="molecule type" value="Genomic_DNA"/>
</dbReference>